<protein>
    <submittedName>
        <fullName evidence="1">Uncharacterized protein</fullName>
    </submittedName>
</protein>
<name>A0ACB0LXY5_TRIPR</name>
<evidence type="ECO:0000313" key="2">
    <source>
        <dbReference type="Proteomes" id="UP001177021"/>
    </source>
</evidence>
<evidence type="ECO:0000313" key="1">
    <source>
        <dbReference type="EMBL" id="CAJ2673246.1"/>
    </source>
</evidence>
<keyword evidence="2" id="KW-1185">Reference proteome</keyword>
<sequence>MKRKNIDHDDVVVFGVRLSLGGGCGGSCHLQDDVFTKNIINNSVTNDDVEDGVVFAKNIINNSVTNDDVEDGVVFAKNIINNSVCLCLSLAAADYASCRFSFHCETSDGETHLAKKRKLSLQGTKKNNVCNAVPAIVHVPLPVARRPRNWNCSTGLELFDDPWKIKKVLKQTDLGSNCNILIKRELAKDFIVPVLGGRQICENRDVRVPVWDLDTNSVHSLVFTIRPSNQSHVFKDTWIRDFVLRRNLKIGDEIGLLWDQYNGQFVFSVLRAYCGHQVRGDQH</sequence>
<organism evidence="1 2">
    <name type="scientific">Trifolium pratense</name>
    <name type="common">Red clover</name>
    <dbReference type="NCBI Taxonomy" id="57577"/>
    <lineage>
        <taxon>Eukaryota</taxon>
        <taxon>Viridiplantae</taxon>
        <taxon>Streptophyta</taxon>
        <taxon>Embryophyta</taxon>
        <taxon>Tracheophyta</taxon>
        <taxon>Spermatophyta</taxon>
        <taxon>Magnoliopsida</taxon>
        <taxon>eudicotyledons</taxon>
        <taxon>Gunneridae</taxon>
        <taxon>Pentapetalae</taxon>
        <taxon>rosids</taxon>
        <taxon>fabids</taxon>
        <taxon>Fabales</taxon>
        <taxon>Fabaceae</taxon>
        <taxon>Papilionoideae</taxon>
        <taxon>50 kb inversion clade</taxon>
        <taxon>NPAAA clade</taxon>
        <taxon>Hologalegina</taxon>
        <taxon>IRL clade</taxon>
        <taxon>Trifolieae</taxon>
        <taxon>Trifolium</taxon>
    </lineage>
</organism>
<dbReference type="EMBL" id="CASHSV030000716">
    <property type="protein sequence ID" value="CAJ2673246.1"/>
    <property type="molecule type" value="Genomic_DNA"/>
</dbReference>
<dbReference type="Proteomes" id="UP001177021">
    <property type="component" value="Unassembled WGS sequence"/>
</dbReference>
<comment type="caution">
    <text evidence="1">The sequence shown here is derived from an EMBL/GenBank/DDBJ whole genome shotgun (WGS) entry which is preliminary data.</text>
</comment>
<accession>A0ACB0LXY5</accession>
<gene>
    <name evidence="1" type="ORF">MILVUS5_LOCUS36748</name>
</gene>
<proteinExistence type="predicted"/>
<reference evidence="1" key="1">
    <citation type="submission" date="2023-10" db="EMBL/GenBank/DDBJ databases">
        <authorList>
            <person name="Rodriguez Cubillos JULIANA M."/>
            <person name="De Vega J."/>
        </authorList>
    </citation>
    <scope>NUCLEOTIDE SEQUENCE</scope>
</reference>